<dbReference type="Proteomes" id="UP000444980">
    <property type="component" value="Unassembled WGS sequence"/>
</dbReference>
<sequence length="191" mass="21109">MSELIYLVAVSLDGFIAGPDHQFSEFATEGDHMDDLFERYPDALPTQLAAHLGLDQAAGRFSAVVMGAQTYAMGLPETTSPYPHLDQFVFSHRDHAPAENVTFTDEEPSDVVRRLKSKDVGDVWLCGGSNLAGQLADEIDRVIVKRHPVVFGAGRPLFAGEYRPIRFERLATRSFTSSVEVTEFVPVGPRR</sequence>
<dbReference type="PANTHER" id="PTHR38011:SF11">
    <property type="entry name" value="2,5-DIAMINO-6-RIBOSYLAMINO-4(3H)-PYRIMIDINONE 5'-PHOSPHATE REDUCTASE"/>
    <property type="match status" value="1"/>
</dbReference>
<evidence type="ECO:0000313" key="2">
    <source>
        <dbReference type="EMBL" id="GED96209.1"/>
    </source>
</evidence>
<keyword evidence="3" id="KW-1185">Reference proteome</keyword>
<dbReference type="InterPro" id="IPR002734">
    <property type="entry name" value="RibDG_C"/>
</dbReference>
<accession>A0A7M3SU85</accession>
<dbReference type="OrthoDB" id="195113at2"/>
<dbReference type="PANTHER" id="PTHR38011">
    <property type="entry name" value="DIHYDROFOLATE REDUCTASE FAMILY PROTEIN (AFU_ORTHOLOGUE AFUA_8G06820)"/>
    <property type="match status" value="1"/>
</dbReference>
<dbReference type="GO" id="GO:0009231">
    <property type="term" value="P:riboflavin biosynthetic process"/>
    <property type="evidence" value="ECO:0007669"/>
    <property type="project" value="InterPro"/>
</dbReference>
<evidence type="ECO:0000313" key="3">
    <source>
        <dbReference type="Proteomes" id="UP000444980"/>
    </source>
</evidence>
<feature type="domain" description="Bacterial bifunctional deaminase-reductase C-terminal" evidence="1">
    <location>
        <begin position="4"/>
        <end position="173"/>
    </location>
</feature>
<dbReference type="RefSeq" id="WP_161925713.1">
    <property type="nucleotide sequence ID" value="NZ_BJOU01000001.1"/>
</dbReference>
<dbReference type="InterPro" id="IPR050765">
    <property type="entry name" value="Riboflavin_Biosynth_HTPR"/>
</dbReference>
<dbReference type="Pfam" id="PF01872">
    <property type="entry name" value="RibD_C"/>
    <property type="match status" value="1"/>
</dbReference>
<dbReference type="SUPFAM" id="SSF53597">
    <property type="entry name" value="Dihydrofolate reductase-like"/>
    <property type="match status" value="1"/>
</dbReference>
<dbReference type="Gene3D" id="3.40.430.10">
    <property type="entry name" value="Dihydrofolate Reductase, subunit A"/>
    <property type="match status" value="1"/>
</dbReference>
<evidence type="ECO:0000259" key="1">
    <source>
        <dbReference type="Pfam" id="PF01872"/>
    </source>
</evidence>
<reference evidence="3" key="1">
    <citation type="submission" date="2019-06" db="EMBL/GenBank/DDBJ databases">
        <title>Gordonia isolated from sludge of a wastewater treatment plant.</title>
        <authorList>
            <person name="Tamura T."/>
            <person name="Aoyama K."/>
            <person name="Kang Y."/>
            <person name="Saito S."/>
            <person name="Akiyama N."/>
            <person name="Yazawa K."/>
            <person name="Gonoi T."/>
            <person name="Mikami Y."/>
        </authorList>
    </citation>
    <scope>NUCLEOTIDE SEQUENCE [LARGE SCALE GENOMIC DNA]</scope>
    <source>
        <strain evidence="3">NBRC 107697</strain>
    </source>
</reference>
<dbReference type="AlphaFoldDB" id="A0A7M3SU85"/>
<organism evidence="2 3">
    <name type="scientific">Gordonia crocea</name>
    <dbReference type="NCBI Taxonomy" id="589162"/>
    <lineage>
        <taxon>Bacteria</taxon>
        <taxon>Bacillati</taxon>
        <taxon>Actinomycetota</taxon>
        <taxon>Actinomycetes</taxon>
        <taxon>Mycobacteriales</taxon>
        <taxon>Gordoniaceae</taxon>
        <taxon>Gordonia</taxon>
    </lineage>
</organism>
<name>A0A7M3SU85_9ACTN</name>
<dbReference type="GO" id="GO:0008703">
    <property type="term" value="F:5-amino-6-(5-phosphoribosylamino)uracil reductase activity"/>
    <property type="evidence" value="ECO:0007669"/>
    <property type="project" value="InterPro"/>
</dbReference>
<dbReference type="GO" id="GO:0016301">
    <property type="term" value="F:kinase activity"/>
    <property type="evidence" value="ECO:0007669"/>
    <property type="project" value="UniProtKB-KW"/>
</dbReference>
<dbReference type="InterPro" id="IPR024072">
    <property type="entry name" value="DHFR-like_dom_sf"/>
</dbReference>
<comment type="caution">
    <text evidence="2">The sequence shown here is derived from an EMBL/GenBank/DDBJ whole genome shotgun (WGS) entry which is preliminary data.</text>
</comment>
<keyword evidence="2" id="KW-0808">Transferase</keyword>
<dbReference type="EMBL" id="BJOU01000001">
    <property type="protein sequence ID" value="GED96209.1"/>
    <property type="molecule type" value="Genomic_DNA"/>
</dbReference>
<gene>
    <name evidence="2" type="ORF">nbrc107697_02480</name>
</gene>
<proteinExistence type="predicted"/>
<protein>
    <submittedName>
        <fullName evidence="2">Diacylglycerol kinase</fullName>
    </submittedName>
</protein>
<keyword evidence="2" id="KW-0418">Kinase</keyword>